<dbReference type="EC" id="2.5.1.9" evidence="13"/>
<keyword evidence="9" id="KW-0677">Repeat</keyword>
<comment type="caution">
    <text evidence="16">The sequence shown here is derived from an EMBL/GenBank/DDBJ whole genome shotgun (WGS) entry which is preliminary data.</text>
</comment>
<evidence type="ECO:0000256" key="7">
    <source>
        <dbReference type="ARBA" id="ARBA00022643"/>
    </source>
</evidence>
<dbReference type="GO" id="GO:0009231">
    <property type="term" value="P:riboflavin biosynthetic process"/>
    <property type="evidence" value="ECO:0007669"/>
    <property type="project" value="UniProtKB-KW"/>
</dbReference>
<feature type="domain" description="Lumazine-binding" evidence="15">
    <location>
        <begin position="97"/>
        <end position="193"/>
    </location>
</feature>
<evidence type="ECO:0000256" key="4">
    <source>
        <dbReference type="ARBA" id="ARBA00013950"/>
    </source>
</evidence>
<dbReference type="GO" id="GO:0005524">
    <property type="term" value="F:ATP binding"/>
    <property type="evidence" value="ECO:0007669"/>
    <property type="project" value="UniProtKB-KW"/>
</dbReference>
<dbReference type="InterPro" id="IPR026017">
    <property type="entry name" value="Lumazine-bd_dom"/>
</dbReference>
<evidence type="ECO:0000256" key="13">
    <source>
        <dbReference type="NCBIfam" id="TIGR00187"/>
    </source>
</evidence>
<dbReference type="PROSITE" id="PS51177">
    <property type="entry name" value="LUMAZINE_BIND"/>
    <property type="match status" value="2"/>
</dbReference>
<evidence type="ECO:0000256" key="10">
    <source>
        <dbReference type="ARBA" id="ARBA00022741"/>
    </source>
</evidence>
<dbReference type="EMBL" id="MHHR01000025">
    <property type="protein sequence ID" value="OGY33928.1"/>
    <property type="molecule type" value="Genomic_DNA"/>
</dbReference>
<evidence type="ECO:0000256" key="3">
    <source>
        <dbReference type="ARBA" id="ARBA00004887"/>
    </source>
</evidence>
<evidence type="ECO:0000256" key="12">
    <source>
        <dbReference type="ARBA" id="ARBA00047880"/>
    </source>
</evidence>
<reference evidence="16 17" key="1">
    <citation type="journal article" date="2016" name="Nat. Commun.">
        <title>Thousands of microbial genomes shed light on interconnected biogeochemical processes in an aquifer system.</title>
        <authorList>
            <person name="Anantharaman K."/>
            <person name="Brown C.T."/>
            <person name="Hug L.A."/>
            <person name="Sharon I."/>
            <person name="Castelle C.J."/>
            <person name="Probst A.J."/>
            <person name="Thomas B.C."/>
            <person name="Singh A."/>
            <person name="Wilkins M.J."/>
            <person name="Karaoz U."/>
            <person name="Brodie E.L."/>
            <person name="Williams K.H."/>
            <person name="Hubbard S.S."/>
            <person name="Banfield J.F."/>
        </authorList>
    </citation>
    <scope>NUCLEOTIDE SEQUENCE [LARGE SCALE GENOMIC DNA]</scope>
</reference>
<dbReference type="Gene3D" id="2.40.30.30">
    <property type="entry name" value="Riboflavin kinase-like"/>
    <property type="match status" value="1"/>
</dbReference>
<evidence type="ECO:0000256" key="8">
    <source>
        <dbReference type="ARBA" id="ARBA00022679"/>
    </source>
</evidence>
<evidence type="ECO:0000256" key="11">
    <source>
        <dbReference type="ARBA" id="ARBA00022840"/>
    </source>
</evidence>
<dbReference type="Pfam" id="PF01687">
    <property type="entry name" value="Flavokinase"/>
    <property type="match status" value="1"/>
</dbReference>
<evidence type="ECO:0000256" key="9">
    <source>
        <dbReference type="ARBA" id="ARBA00022737"/>
    </source>
</evidence>
<evidence type="ECO:0000256" key="5">
    <source>
        <dbReference type="ARBA" id="ARBA00022619"/>
    </source>
</evidence>
<dbReference type="Proteomes" id="UP000177528">
    <property type="component" value="Unassembled WGS sequence"/>
</dbReference>
<comment type="function">
    <text evidence="2">Catalyzes the dismutation of two molecules of 6,7-dimethyl-8-ribityllumazine, resulting in the formation of riboflavin and 5-amino-6-(D-ribitylamino)uracil.</text>
</comment>
<evidence type="ECO:0000256" key="6">
    <source>
        <dbReference type="ARBA" id="ARBA00022630"/>
    </source>
</evidence>
<name>A0A1G1X1P5_9BACT</name>
<feature type="repeat" description="Lumazine-binding" evidence="14">
    <location>
        <begin position="97"/>
        <end position="193"/>
    </location>
</feature>
<dbReference type="InterPro" id="IPR023366">
    <property type="entry name" value="ATP_synth_asu-like_sf"/>
</dbReference>
<dbReference type="SMART" id="SM00904">
    <property type="entry name" value="Flavokinase"/>
    <property type="match status" value="1"/>
</dbReference>
<dbReference type="NCBIfam" id="NF006767">
    <property type="entry name" value="PRK09289.1"/>
    <property type="match status" value="1"/>
</dbReference>
<comment type="catalytic activity">
    <reaction evidence="1">
        <text>2 6,7-dimethyl-8-(1-D-ribityl)lumazine + H(+) = 5-amino-6-(D-ribitylamino)uracil + riboflavin</text>
        <dbReference type="Rhea" id="RHEA:20772"/>
        <dbReference type="ChEBI" id="CHEBI:15378"/>
        <dbReference type="ChEBI" id="CHEBI:15934"/>
        <dbReference type="ChEBI" id="CHEBI:57986"/>
        <dbReference type="ChEBI" id="CHEBI:58201"/>
        <dbReference type="EC" id="2.5.1.9"/>
    </reaction>
</comment>
<keyword evidence="7" id="KW-0288">FMN</keyword>
<evidence type="ECO:0000313" key="16">
    <source>
        <dbReference type="EMBL" id="OGY33928.1"/>
    </source>
</evidence>
<dbReference type="SUPFAM" id="SSF82114">
    <property type="entry name" value="Riboflavin kinase-like"/>
    <property type="match status" value="1"/>
</dbReference>
<dbReference type="AlphaFoldDB" id="A0A1G1X1P5"/>
<sequence length="313" mass="33888">MFTGIIRHLGTLETSHAEPDGSIMLEINAPFSQNLNEGDSVAVNGVCLTVLSHTDTIWTCRLMAETIVKTTIGLLQTGSQVNLELPAKVGDRLDGHIVQGHVDTPCAITDIASHGNDRIMTLQPPKEFLSRITPKGSVALDGVSLTIVDVTNDTFTVSLMPYTLEHTTFGAINVGDLVNMETDHTNTAHWLSGTVLQGDKRGTALGFPTANIALDEHSQMPKEGIYAVRAMIADDPTSYAGALHVGPRPSFEGAAPSVELHIINFAPRDLYGEKIHFTPIEKIRDVKKFASTKALVDAITQDVQQARSILMYH</sequence>
<keyword evidence="5" id="KW-0686">Riboflavin biosynthesis</keyword>
<dbReference type="GO" id="GO:0004746">
    <property type="term" value="F:riboflavin synthase activity"/>
    <property type="evidence" value="ECO:0007669"/>
    <property type="project" value="UniProtKB-UniRule"/>
</dbReference>
<dbReference type="PANTHER" id="PTHR21098">
    <property type="entry name" value="RIBOFLAVIN SYNTHASE ALPHA CHAIN"/>
    <property type="match status" value="1"/>
</dbReference>
<evidence type="ECO:0000256" key="2">
    <source>
        <dbReference type="ARBA" id="ARBA00002803"/>
    </source>
</evidence>
<evidence type="ECO:0000256" key="1">
    <source>
        <dbReference type="ARBA" id="ARBA00000968"/>
    </source>
</evidence>
<dbReference type="InterPro" id="IPR015865">
    <property type="entry name" value="Riboflavin_kinase_bac/euk"/>
</dbReference>
<comment type="catalytic activity">
    <reaction evidence="12">
        <text>riboflavin + ATP = FMN + ADP + H(+)</text>
        <dbReference type="Rhea" id="RHEA:14357"/>
        <dbReference type="ChEBI" id="CHEBI:15378"/>
        <dbReference type="ChEBI" id="CHEBI:30616"/>
        <dbReference type="ChEBI" id="CHEBI:57986"/>
        <dbReference type="ChEBI" id="CHEBI:58210"/>
        <dbReference type="ChEBI" id="CHEBI:456216"/>
        <dbReference type="EC" id="2.7.1.26"/>
    </reaction>
</comment>
<feature type="repeat" description="Lumazine-binding" evidence="14">
    <location>
        <begin position="1"/>
        <end position="96"/>
    </location>
</feature>
<evidence type="ECO:0000313" key="17">
    <source>
        <dbReference type="Proteomes" id="UP000177528"/>
    </source>
</evidence>
<protein>
    <recommendedName>
        <fullName evidence="4 13">Riboflavin synthase</fullName>
        <ecNumber evidence="13">2.5.1.9</ecNumber>
    </recommendedName>
</protein>
<dbReference type="GO" id="GO:0008531">
    <property type="term" value="F:riboflavin kinase activity"/>
    <property type="evidence" value="ECO:0007669"/>
    <property type="project" value="UniProtKB-EC"/>
</dbReference>
<feature type="domain" description="Lumazine-binding" evidence="15">
    <location>
        <begin position="1"/>
        <end position="96"/>
    </location>
</feature>
<dbReference type="CDD" id="cd00402">
    <property type="entry name" value="Riboflavin_synthase_like"/>
    <property type="match status" value="1"/>
</dbReference>
<dbReference type="Gene3D" id="2.40.30.20">
    <property type="match status" value="2"/>
</dbReference>
<gene>
    <name evidence="16" type="ORF">A3D99_01700</name>
</gene>
<dbReference type="NCBIfam" id="TIGR00187">
    <property type="entry name" value="ribE"/>
    <property type="match status" value="1"/>
</dbReference>
<dbReference type="InterPro" id="IPR001783">
    <property type="entry name" value="Lumazine-bd"/>
</dbReference>
<evidence type="ECO:0000259" key="15">
    <source>
        <dbReference type="PROSITE" id="PS51177"/>
    </source>
</evidence>
<dbReference type="Pfam" id="PF00677">
    <property type="entry name" value="Lum_binding"/>
    <property type="match status" value="2"/>
</dbReference>
<proteinExistence type="predicted"/>
<organism evidence="16 17">
    <name type="scientific">Candidatus Andersenbacteria bacterium RIFCSPHIGHO2_12_FULL_45_11</name>
    <dbReference type="NCBI Taxonomy" id="1797281"/>
    <lineage>
        <taxon>Bacteria</taxon>
        <taxon>Candidatus Anderseniibacteriota</taxon>
    </lineage>
</organism>
<keyword evidence="11" id="KW-0067">ATP-binding</keyword>
<dbReference type="PANTHER" id="PTHR21098:SF12">
    <property type="entry name" value="RIBOFLAVIN SYNTHASE"/>
    <property type="match status" value="1"/>
</dbReference>
<dbReference type="SUPFAM" id="SSF63380">
    <property type="entry name" value="Riboflavin synthase domain-like"/>
    <property type="match status" value="2"/>
</dbReference>
<evidence type="ECO:0000256" key="14">
    <source>
        <dbReference type="PROSITE-ProRule" id="PRU00524"/>
    </source>
</evidence>
<comment type="pathway">
    <text evidence="3">Cofactor biosynthesis; riboflavin biosynthesis; riboflavin from 2-hydroxy-3-oxobutyl phosphate and 5-amino-6-(D-ribitylamino)uracil: step 2/2.</text>
</comment>
<keyword evidence="6" id="KW-0285">Flavoprotein</keyword>
<dbReference type="InterPro" id="IPR017938">
    <property type="entry name" value="Riboflavin_synthase-like_b-brl"/>
</dbReference>
<accession>A0A1G1X1P5</accession>
<keyword evidence="8" id="KW-0808">Transferase</keyword>
<dbReference type="InterPro" id="IPR023465">
    <property type="entry name" value="Riboflavin_kinase_dom_sf"/>
</dbReference>
<keyword evidence="10" id="KW-0547">Nucleotide-binding</keyword>